<reference evidence="10" key="1">
    <citation type="submission" date="2016-08" db="EMBL/GenBank/DDBJ databases">
        <authorList>
            <person name="Varghese N."/>
            <person name="Submissions Spin"/>
        </authorList>
    </citation>
    <scope>NUCLEOTIDE SEQUENCE [LARGE SCALE GENOMIC DNA]</scope>
    <source>
        <strain evidence="10">ERR11</strain>
    </source>
</reference>
<organism evidence="9 10">
    <name type="scientific">Bradyrhizobium shewense</name>
    <dbReference type="NCBI Taxonomy" id="1761772"/>
    <lineage>
        <taxon>Bacteria</taxon>
        <taxon>Pseudomonadati</taxon>
        <taxon>Pseudomonadota</taxon>
        <taxon>Alphaproteobacteria</taxon>
        <taxon>Hyphomicrobiales</taxon>
        <taxon>Nitrobacteraceae</taxon>
        <taxon>Bradyrhizobium</taxon>
    </lineage>
</organism>
<gene>
    <name evidence="9" type="ORF">GA0061098_10143</name>
</gene>
<dbReference type="InterPro" id="IPR036922">
    <property type="entry name" value="Rieske_2Fe-2S_sf"/>
</dbReference>
<accession>A0A1C3XBL9</accession>
<evidence type="ECO:0000256" key="1">
    <source>
        <dbReference type="ARBA" id="ARBA00022714"/>
    </source>
</evidence>
<dbReference type="RefSeq" id="WP_091962592.1">
    <property type="nucleotide sequence ID" value="NZ_FMAI01000014.1"/>
</dbReference>
<evidence type="ECO:0000256" key="2">
    <source>
        <dbReference type="ARBA" id="ARBA00022723"/>
    </source>
</evidence>
<evidence type="ECO:0000313" key="9">
    <source>
        <dbReference type="EMBL" id="SCB49672.1"/>
    </source>
</evidence>
<dbReference type="GO" id="GO:0051537">
    <property type="term" value="F:2 iron, 2 sulfur cluster binding"/>
    <property type="evidence" value="ECO:0007669"/>
    <property type="project" value="UniProtKB-KW"/>
</dbReference>
<proteinExistence type="predicted"/>
<dbReference type="Pfam" id="PF00355">
    <property type="entry name" value="Rieske"/>
    <property type="match status" value="1"/>
</dbReference>
<name>A0A1C3XBL9_9BRAD</name>
<dbReference type="PRINTS" id="PR00162">
    <property type="entry name" value="RIESKE"/>
</dbReference>
<feature type="domain" description="Rieske" evidence="8">
    <location>
        <begin position="110"/>
        <end position="203"/>
    </location>
</feature>
<comment type="cofactor">
    <cofactor evidence="6">
        <name>[2Fe-2S] cluster</name>
        <dbReference type="ChEBI" id="CHEBI:190135"/>
    </cofactor>
</comment>
<dbReference type="AlphaFoldDB" id="A0A1C3XBL9"/>
<dbReference type="InterPro" id="IPR005805">
    <property type="entry name" value="Rieske_Fe-S_prot_C"/>
</dbReference>
<keyword evidence="4" id="KW-0411">Iron-sulfur</keyword>
<dbReference type="EMBL" id="FMAI01000014">
    <property type="protein sequence ID" value="SCB49672.1"/>
    <property type="molecule type" value="Genomic_DNA"/>
</dbReference>
<dbReference type="InterPro" id="IPR014349">
    <property type="entry name" value="Rieske_Fe-S_prot"/>
</dbReference>
<evidence type="ECO:0000256" key="4">
    <source>
        <dbReference type="ARBA" id="ARBA00023014"/>
    </source>
</evidence>
<keyword evidence="2" id="KW-0479">Metal-binding</keyword>
<dbReference type="Proteomes" id="UP000199184">
    <property type="component" value="Unassembled WGS sequence"/>
</dbReference>
<evidence type="ECO:0000256" key="3">
    <source>
        <dbReference type="ARBA" id="ARBA00023004"/>
    </source>
</evidence>
<dbReference type="CDD" id="cd03467">
    <property type="entry name" value="Rieske"/>
    <property type="match status" value="1"/>
</dbReference>
<dbReference type="FunFam" id="2.102.10.10:FF:000019">
    <property type="entry name" value="Rieske iron-sulfur protein"/>
    <property type="match status" value="1"/>
</dbReference>
<dbReference type="PROSITE" id="PS51296">
    <property type="entry name" value="RIESKE"/>
    <property type="match status" value="1"/>
</dbReference>
<evidence type="ECO:0000259" key="8">
    <source>
        <dbReference type="PROSITE" id="PS51296"/>
    </source>
</evidence>
<dbReference type="GO" id="GO:0016020">
    <property type="term" value="C:membrane"/>
    <property type="evidence" value="ECO:0007669"/>
    <property type="project" value="InterPro"/>
</dbReference>
<evidence type="ECO:0000256" key="6">
    <source>
        <dbReference type="ARBA" id="ARBA00034078"/>
    </source>
</evidence>
<evidence type="ECO:0000313" key="10">
    <source>
        <dbReference type="Proteomes" id="UP000199184"/>
    </source>
</evidence>
<keyword evidence="1" id="KW-0001">2Fe-2S</keyword>
<evidence type="ECO:0000256" key="7">
    <source>
        <dbReference type="SAM" id="MobiDB-lite"/>
    </source>
</evidence>
<dbReference type="InterPro" id="IPR017941">
    <property type="entry name" value="Rieske_2Fe-2S"/>
</dbReference>
<feature type="compositionally biased region" description="Low complexity" evidence="7">
    <location>
        <begin position="10"/>
        <end position="23"/>
    </location>
</feature>
<dbReference type="GO" id="GO:0046872">
    <property type="term" value="F:metal ion binding"/>
    <property type="evidence" value="ECO:0007669"/>
    <property type="project" value="UniProtKB-KW"/>
</dbReference>
<dbReference type="PANTHER" id="PTHR10134">
    <property type="entry name" value="CYTOCHROME B-C1 COMPLEX SUBUNIT RIESKE, MITOCHONDRIAL"/>
    <property type="match status" value="1"/>
</dbReference>
<keyword evidence="5" id="KW-1015">Disulfide bond</keyword>
<protein>
    <submittedName>
        <fullName evidence="9">Rieske Fe-S protein</fullName>
    </submittedName>
</protein>
<sequence length="217" mass="22282">MSRASFTTNSSPSESPGEPEAGACAEQTRRTVLLGALATTACLGCSASARAGEDPPGSDERPQKGDVLVFSEGDKEGKLITAADLPAGGPPVHAWPKDPKTSVVRSATRLNEILIIKLDPAELDEKTAARAVDGIIAYSAICSHAGCPVSAWVKSDVGDKEVFKCMCHNSEYDPRAGAQVVFGPAPRRLAALPVTLADGSLSVAGNFIGKVGGAQPG</sequence>
<dbReference type="Gene3D" id="2.102.10.10">
    <property type="entry name" value="Rieske [2Fe-2S] iron-sulphur domain"/>
    <property type="match status" value="1"/>
</dbReference>
<evidence type="ECO:0000256" key="5">
    <source>
        <dbReference type="ARBA" id="ARBA00023157"/>
    </source>
</evidence>
<keyword evidence="3" id="KW-0408">Iron</keyword>
<keyword evidence="10" id="KW-1185">Reference proteome</keyword>
<dbReference type="SUPFAM" id="SSF50022">
    <property type="entry name" value="ISP domain"/>
    <property type="match status" value="1"/>
</dbReference>
<feature type="region of interest" description="Disordered" evidence="7">
    <location>
        <begin position="1"/>
        <end position="26"/>
    </location>
</feature>